<protein>
    <recommendedName>
        <fullName evidence="2">FAD dependent oxidoreductase domain-containing protein</fullName>
    </recommendedName>
</protein>
<evidence type="ECO:0000259" key="2">
    <source>
        <dbReference type="Pfam" id="PF01266"/>
    </source>
</evidence>
<organism evidence="3 4">
    <name type="scientific">Azonexus hydrophilus</name>
    <dbReference type="NCBI Taxonomy" id="418702"/>
    <lineage>
        <taxon>Bacteria</taxon>
        <taxon>Pseudomonadati</taxon>
        <taxon>Pseudomonadota</taxon>
        <taxon>Betaproteobacteria</taxon>
        <taxon>Rhodocyclales</taxon>
        <taxon>Azonexaceae</taxon>
        <taxon>Azonexus</taxon>
    </lineage>
</organism>
<evidence type="ECO:0000256" key="1">
    <source>
        <dbReference type="ARBA" id="ARBA00023002"/>
    </source>
</evidence>
<keyword evidence="1" id="KW-0560">Oxidoreductase</keyword>
<keyword evidence="4" id="KW-1185">Reference proteome</keyword>
<dbReference type="SUPFAM" id="SSF51905">
    <property type="entry name" value="FAD/NAD(P)-binding domain"/>
    <property type="match status" value="1"/>
</dbReference>
<dbReference type="AlphaFoldDB" id="A0A1R1I0F1"/>
<dbReference type="InterPro" id="IPR036188">
    <property type="entry name" value="FAD/NAD-bd_sf"/>
</dbReference>
<feature type="domain" description="FAD dependent oxidoreductase" evidence="2">
    <location>
        <begin position="9"/>
        <end position="369"/>
    </location>
</feature>
<gene>
    <name evidence="3" type="ORF">BJN45_16200</name>
</gene>
<name>A0A1R1I0F1_9RHOO</name>
<dbReference type="STRING" id="418702.BJN45_16200"/>
<dbReference type="Gene3D" id="3.50.50.60">
    <property type="entry name" value="FAD/NAD(P)-binding domain"/>
    <property type="match status" value="1"/>
</dbReference>
<dbReference type="GO" id="GO:0005737">
    <property type="term" value="C:cytoplasm"/>
    <property type="evidence" value="ECO:0007669"/>
    <property type="project" value="TreeGrafter"/>
</dbReference>
<evidence type="ECO:0000313" key="4">
    <source>
        <dbReference type="Proteomes" id="UP000187526"/>
    </source>
</evidence>
<comment type="caution">
    <text evidence="3">The sequence shown here is derived from an EMBL/GenBank/DDBJ whole genome shotgun (WGS) entry which is preliminary data.</text>
</comment>
<proteinExistence type="predicted"/>
<dbReference type="Gene3D" id="3.30.9.10">
    <property type="entry name" value="D-Amino Acid Oxidase, subunit A, domain 2"/>
    <property type="match status" value="1"/>
</dbReference>
<evidence type="ECO:0000313" key="3">
    <source>
        <dbReference type="EMBL" id="OMG52213.1"/>
    </source>
</evidence>
<dbReference type="SUPFAM" id="SSF54373">
    <property type="entry name" value="FAD-linked reductases, C-terminal domain"/>
    <property type="match status" value="1"/>
</dbReference>
<dbReference type="RefSeq" id="WP_076097175.1">
    <property type="nucleotide sequence ID" value="NZ_MTHD01000006.1"/>
</dbReference>
<dbReference type="Proteomes" id="UP000187526">
    <property type="component" value="Unassembled WGS sequence"/>
</dbReference>
<dbReference type="GO" id="GO:0016491">
    <property type="term" value="F:oxidoreductase activity"/>
    <property type="evidence" value="ECO:0007669"/>
    <property type="project" value="UniProtKB-KW"/>
</dbReference>
<dbReference type="PRINTS" id="PR00411">
    <property type="entry name" value="PNDRDTASEI"/>
</dbReference>
<dbReference type="InterPro" id="IPR006076">
    <property type="entry name" value="FAD-dep_OxRdtase"/>
</dbReference>
<sequence>MTNSPVDRDILIIGGGIFGAAVAYELARHGLGERVLVLERLQPAAGATSRAAALVTMVRDDAAQIALARQTFRTIAELENEFSEDIGRRTVGALHVAPASHLATLQARAEKAATQGIACTWLDQTAALARAPWLAPESFDHAVFFPDECYVEPYLFATALLRAAVSLGVRSETAEVTRIVVEAGRVWGIELADGRRRAASVVVNAAGAWANSLSVDLGLPLPMAPVRSQYWISEPAPIFPRDGAIVLMPAIRAYARPEVGALLFGIRERQPAVADARTLPADLGGFVFDPDDADGWANLAEGADELTPYFPALETLGIAHYLTGPSNYTPDRQLVVGAAPQIAGLFVASGCNGSGISFAGGVGRLIGELIRGATPFVDPLPSAPGRHGNFDPYSREFLAACAAARAQKTSG</sequence>
<dbReference type="Pfam" id="PF01266">
    <property type="entry name" value="DAO"/>
    <property type="match status" value="1"/>
</dbReference>
<reference evidence="3 4" key="1">
    <citation type="submission" date="2016-10" db="EMBL/GenBank/DDBJ databases">
        <title>Alkaliphiles isolated from bioreactors.</title>
        <authorList>
            <person name="Salah Z."/>
            <person name="Rout S.P."/>
            <person name="Humphreys P.N."/>
        </authorList>
    </citation>
    <scope>NUCLEOTIDE SEQUENCE [LARGE SCALE GENOMIC DNA]</scope>
    <source>
        <strain evidence="3 4">ZS02</strain>
    </source>
</reference>
<accession>A0A1R1I0F1</accession>
<dbReference type="EMBL" id="MTHD01000006">
    <property type="protein sequence ID" value="OMG52213.1"/>
    <property type="molecule type" value="Genomic_DNA"/>
</dbReference>
<dbReference type="PANTHER" id="PTHR13847">
    <property type="entry name" value="SARCOSINE DEHYDROGENASE-RELATED"/>
    <property type="match status" value="1"/>
</dbReference>